<evidence type="ECO:0000313" key="1">
    <source>
        <dbReference type="EMBL" id="MFC3675782.1"/>
    </source>
</evidence>
<accession>A0ABV7VFF7</accession>
<organism evidence="1 2">
    <name type="scientific">Ferrovibrio xuzhouensis</name>
    <dbReference type="NCBI Taxonomy" id="1576914"/>
    <lineage>
        <taxon>Bacteria</taxon>
        <taxon>Pseudomonadati</taxon>
        <taxon>Pseudomonadota</taxon>
        <taxon>Alphaproteobacteria</taxon>
        <taxon>Rhodospirillales</taxon>
        <taxon>Rhodospirillaceae</taxon>
        <taxon>Ferrovibrio</taxon>
    </lineage>
</organism>
<dbReference type="PIRSF" id="PIRSF035865">
    <property type="entry name" value="UCP035865"/>
    <property type="match status" value="1"/>
</dbReference>
<dbReference type="RefSeq" id="WP_379725001.1">
    <property type="nucleotide sequence ID" value="NZ_JBHRYJ010000001.1"/>
</dbReference>
<gene>
    <name evidence="1" type="ORF">ACFOOQ_09530</name>
</gene>
<dbReference type="Proteomes" id="UP001595711">
    <property type="component" value="Unassembled WGS sequence"/>
</dbReference>
<reference evidence="2" key="1">
    <citation type="journal article" date="2019" name="Int. J. Syst. Evol. Microbiol.">
        <title>The Global Catalogue of Microorganisms (GCM) 10K type strain sequencing project: providing services to taxonomists for standard genome sequencing and annotation.</title>
        <authorList>
            <consortium name="The Broad Institute Genomics Platform"/>
            <consortium name="The Broad Institute Genome Sequencing Center for Infectious Disease"/>
            <person name="Wu L."/>
            <person name="Ma J."/>
        </authorList>
    </citation>
    <scope>NUCLEOTIDE SEQUENCE [LARGE SCALE GENOMIC DNA]</scope>
    <source>
        <strain evidence="2">KCTC 42182</strain>
    </source>
</reference>
<protein>
    <submittedName>
        <fullName evidence="1">DUF2336 domain-containing protein</fullName>
    </submittedName>
</protein>
<sequence length="376" mass="39869">MAGGAFLSNKDVETLLADPSPAARAATAVKVAQAYGGVGLSESERALAQAIIAALARDAEVAVRRALAEHLYDNPDLPHATAQRLARDVAEVAVPILQFSPVLGDADLIELLQSVSPRHHCAIAGRRRVSVDLAEALVEQAAEPAVAVLMGNAGASVGLPLVARALDRFPDSRAVGEAVAHRPGLPPKFAARLIGQVSAALRETLIERYRIPPAQAAEMMMQVRERVLLGMLGEGAAPAALADLVADLQAQGQLDAGLLLRALAGGDLDFVEHALAQMARIPLANAQRLIHDPGKLGLAALWQRCRLPDSHLDMAEAVLDMARGLHHGVSAADRAFFVEAVIQRILVDFHALWDAADLRWLGRRLSRAQAAQRMAA</sequence>
<dbReference type="InterPro" id="IPR014598">
    <property type="entry name" value="UCP035865"/>
</dbReference>
<name>A0ABV7VFF7_9PROT</name>
<proteinExistence type="predicted"/>
<evidence type="ECO:0000313" key="2">
    <source>
        <dbReference type="Proteomes" id="UP001595711"/>
    </source>
</evidence>
<dbReference type="Pfam" id="PF10098">
    <property type="entry name" value="DUF2336"/>
    <property type="match status" value="1"/>
</dbReference>
<dbReference type="EMBL" id="JBHRYJ010000001">
    <property type="protein sequence ID" value="MFC3675782.1"/>
    <property type="molecule type" value="Genomic_DNA"/>
</dbReference>
<keyword evidence="2" id="KW-1185">Reference proteome</keyword>
<comment type="caution">
    <text evidence="1">The sequence shown here is derived from an EMBL/GenBank/DDBJ whole genome shotgun (WGS) entry which is preliminary data.</text>
</comment>
<dbReference type="InterPro" id="IPR019285">
    <property type="entry name" value="DUF2336"/>
</dbReference>